<dbReference type="AlphaFoldDB" id="A0A4Y2AHU1"/>
<dbReference type="EMBL" id="BGPR01000018">
    <property type="protein sequence ID" value="GBL79422.1"/>
    <property type="molecule type" value="Genomic_DNA"/>
</dbReference>
<evidence type="ECO:0000313" key="1">
    <source>
        <dbReference type="EMBL" id="GBL79422.1"/>
    </source>
</evidence>
<gene>
    <name evidence="1" type="ORF">AVEN_92599_1</name>
</gene>
<sequence length="125" mass="13913">MYACHFECLALSPANAIFKGNCCLLNWDGKFFGIIGRSEIKTLSLLPISVITVPFMTFGPRCVICNRVPLRSLGTSRLRINNTGTPTFNLSLSKGTPDNSKELKNSIGYDVTWYSPLPYLQIHIL</sequence>
<comment type="caution">
    <text evidence="1">The sequence shown here is derived from an EMBL/GenBank/DDBJ whole genome shotgun (WGS) entry which is preliminary data.</text>
</comment>
<proteinExistence type="predicted"/>
<keyword evidence="2" id="KW-1185">Reference proteome</keyword>
<dbReference type="Proteomes" id="UP000499080">
    <property type="component" value="Unassembled WGS sequence"/>
</dbReference>
<dbReference type="OrthoDB" id="8300378at2759"/>
<evidence type="ECO:0000313" key="2">
    <source>
        <dbReference type="Proteomes" id="UP000499080"/>
    </source>
</evidence>
<name>A0A4Y2AHU1_ARAVE</name>
<protein>
    <submittedName>
        <fullName evidence="1">Uncharacterized protein</fullName>
    </submittedName>
</protein>
<accession>A0A4Y2AHU1</accession>
<reference evidence="1 2" key="1">
    <citation type="journal article" date="2019" name="Sci. Rep.">
        <title>Orb-weaving spider Araneus ventricosus genome elucidates the spidroin gene catalogue.</title>
        <authorList>
            <person name="Kono N."/>
            <person name="Nakamura H."/>
            <person name="Ohtoshi R."/>
            <person name="Moran D.A.P."/>
            <person name="Shinohara A."/>
            <person name="Yoshida Y."/>
            <person name="Fujiwara M."/>
            <person name="Mori M."/>
            <person name="Tomita M."/>
            <person name="Arakawa K."/>
        </authorList>
    </citation>
    <scope>NUCLEOTIDE SEQUENCE [LARGE SCALE GENOMIC DNA]</scope>
</reference>
<organism evidence="1 2">
    <name type="scientific">Araneus ventricosus</name>
    <name type="common">Orbweaver spider</name>
    <name type="synonym">Epeira ventricosa</name>
    <dbReference type="NCBI Taxonomy" id="182803"/>
    <lineage>
        <taxon>Eukaryota</taxon>
        <taxon>Metazoa</taxon>
        <taxon>Ecdysozoa</taxon>
        <taxon>Arthropoda</taxon>
        <taxon>Chelicerata</taxon>
        <taxon>Arachnida</taxon>
        <taxon>Araneae</taxon>
        <taxon>Araneomorphae</taxon>
        <taxon>Entelegynae</taxon>
        <taxon>Araneoidea</taxon>
        <taxon>Araneidae</taxon>
        <taxon>Araneus</taxon>
    </lineage>
</organism>